<dbReference type="RefSeq" id="WP_187958995.1">
    <property type="nucleotide sequence ID" value="NZ_JAVBVO010000003.1"/>
</dbReference>
<comment type="caution">
    <text evidence="1">The sequence shown here is derived from an EMBL/GenBank/DDBJ whole genome shotgun (WGS) entry which is preliminary data.</text>
</comment>
<dbReference type="AlphaFoldDB" id="A0AAW9JRG1"/>
<organism evidence="1 2">
    <name type="scientific">Carnobacterium maltaromaticum</name>
    <name type="common">Carnobacterium piscicola</name>
    <dbReference type="NCBI Taxonomy" id="2751"/>
    <lineage>
        <taxon>Bacteria</taxon>
        <taxon>Bacillati</taxon>
        <taxon>Bacillota</taxon>
        <taxon>Bacilli</taxon>
        <taxon>Lactobacillales</taxon>
        <taxon>Carnobacteriaceae</taxon>
        <taxon>Carnobacterium</taxon>
    </lineage>
</organism>
<evidence type="ECO:0000313" key="2">
    <source>
        <dbReference type="Proteomes" id="UP001290462"/>
    </source>
</evidence>
<name>A0AAW9JRG1_CARML</name>
<sequence length="208" mass="23458">MDTKEVIENFILSNGDLNYIGADIEAIYEILYSYSIRPENPKNKAIQLSNVTHLSNSACEQLIRECWSICNYLEEDTENINQVEMPSFKEEVPYINNESNEPVEDIFDSTFIVQNNDYEHNFNTDPFPLNQIPEDKKAGLFHQGVFCPYCRSLDVQFMQNNKKGFSVGKAVGGAMLTGGVGALAGFTGKKGKNQWHCKNCGKTFSSKK</sequence>
<gene>
    <name evidence="1" type="ORF">RAK27_05470</name>
</gene>
<reference evidence="1" key="1">
    <citation type="submission" date="2023-08" db="EMBL/GenBank/DDBJ databases">
        <title>Genomic characterization of piscicolin 126 produced by Carnobacterium maltaromaticum CM22 strain isolated from salmon (Salmo salar).</title>
        <authorList>
            <person name="Gonzalez-Gragera E."/>
            <person name="Garcia-Lopez J.D."/>
            <person name="Teso-Perez C."/>
            <person name="Gimenez-Hernandez I."/>
            <person name="Peralta-Sanchez J.M."/>
            <person name="Valdivia E."/>
            <person name="Montalban-Lopez M."/>
            <person name="Martin-Platero A.M."/>
            <person name="Banos A."/>
            <person name="Martinez-Bueno M."/>
        </authorList>
    </citation>
    <scope>NUCLEOTIDE SEQUENCE</scope>
    <source>
        <strain evidence="1">CM22</strain>
    </source>
</reference>
<dbReference type="Proteomes" id="UP001290462">
    <property type="component" value="Unassembled WGS sequence"/>
</dbReference>
<accession>A0AAW9JRG1</accession>
<evidence type="ECO:0000313" key="1">
    <source>
        <dbReference type="EMBL" id="MDZ5758103.1"/>
    </source>
</evidence>
<protein>
    <submittedName>
        <fullName evidence="1">Uncharacterized protein</fullName>
    </submittedName>
</protein>
<proteinExistence type="predicted"/>
<dbReference type="EMBL" id="JAVBVO010000003">
    <property type="protein sequence ID" value="MDZ5758103.1"/>
    <property type="molecule type" value="Genomic_DNA"/>
</dbReference>